<proteinExistence type="predicted"/>
<dbReference type="STRING" id="1156395.DBT_0058"/>
<protein>
    <recommendedName>
        <fullName evidence="4">ATPase</fullName>
    </recommendedName>
</protein>
<feature type="compositionally biased region" description="Basic and acidic residues" evidence="1">
    <location>
        <begin position="7"/>
        <end position="24"/>
    </location>
</feature>
<reference evidence="2 3" key="1">
    <citation type="submission" date="2016-06" db="EMBL/GenBank/DDBJ databases">
        <title>Respiratory ammonification of nitrate coupled to the oxidation of elemental sulfur in deep-sea autotrophic thermophilic bacteria.</title>
        <authorList>
            <person name="Slobodkina G.B."/>
            <person name="Mardanov A.V."/>
            <person name="Ravin N.V."/>
            <person name="Frolova A.A."/>
            <person name="Viryasiv M.B."/>
            <person name="Chernyh N.A."/>
            <person name="Bonch-Osmolovskaya E.A."/>
            <person name="Slobodkin A.I."/>
        </authorList>
    </citation>
    <scope>NUCLEOTIDE SEQUENCE [LARGE SCALE GENOMIC DNA]</scope>
    <source>
        <strain evidence="2 3">S69</strain>
    </source>
</reference>
<dbReference type="OrthoDB" id="9785278at2"/>
<dbReference type="AlphaFoldDB" id="A0A1B9F8Z0"/>
<keyword evidence="3" id="KW-1185">Reference proteome</keyword>
<comment type="caution">
    <text evidence="2">The sequence shown here is derived from an EMBL/GenBank/DDBJ whole genome shotgun (WGS) entry which is preliminary data.</text>
</comment>
<evidence type="ECO:0000256" key="1">
    <source>
        <dbReference type="SAM" id="MobiDB-lite"/>
    </source>
</evidence>
<dbReference type="NCBIfam" id="NF040826">
    <property type="entry name" value="lxa_BCAM0308"/>
    <property type="match status" value="1"/>
</dbReference>
<gene>
    <name evidence="2" type="ORF">DBT_0058</name>
</gene>
<dbReference type="Proteomes" id="UP000093080">
    <property type="component" value="Unassembled WGS sequence"/>
</dbReference>
<evidence type="ECO:0000313" key="2">
    <source>
        <dbReference type="EMBL" id="OCC16241.1"/>
    </source>
</evidence>
<dbReference type="RefSeq" id="WP_067615284.1">
    <property type="nucleotide sequence ID" value="NZ_MAGO01000001.1"/>
</dbReference>
<accession>A0A1B9F8Z0</accession>
<dbReference type="EMBL" id="MAGO01000001">
    <property type="protein sequence ID" value="OCC16241.1"/>
    <property type="molecule type" value="Genomic_DNA"/>
</dbReference>
<feature type="region of interest" description="Disordered" evidence="1">
    <location>
        <begin position="1"/>
        <end position="24"/>
    </location>
</feature>
<sequence>MYKSHHGRADRLIQEKDHDPYREREKWPENTTCKVCGLVFTGGRWTWPKEEMIPIELTEGVQEALCPACQRTKDDFPAGTVEIKGLFFKKHEQEILNLIANEEESEKKDHPLERIMDQEYLEDSLVIKTTGIHIARRLGEALRNAYQGVLEMRYGDAEKSIRITWNRD</sequence>
<evidence type="ECO:0008006" key="4">
    <source>
        <dbReference type="Google" id="ProtNLM"/>
    </source>
</evidence>
<organism evidence="2 3">
    <name type="scientific">Dissulfuribacter thermophilus</name>
    <dbReference type="NCBI Taxonomy" id="1156395"/>
    <lineage>
        <taxon>Bacteria</taxon>
        <taxon>Pseudomonadati</taxon>
        <taxon>Thermodesulfobacteriota</taxon>
        <taxon>Dissulfuribacteria</taxon>
        <taxon>Dissulfuribacterales</taxon>
        <taxon>Dissulfuribacteraceae</taxon>
        <taxon>Dissulfuribacter</taxon>
    </lineage>
</organism>
<dbReference type="InterPro" id="IPR047706">
    <property type="entry name" value="BCAM0308-like"/>
</dbReference>
<evidence type="ECO:0000313" key="3">
    <source>
        <dbReference type="Proteomes" id="UP000093080"/>
    </source>
</evidence>
<name>A0A1B9F8Z0_9BACT</name>